<dbReference type="GO" id="GO:0005739">
    <property type="term" value="C:mitochondrion"/>
    <property type="evidence" value="ECO:0007669"/>
    <property type="project" value="EnsemblFungi"/>
</dbReference>
<dbReference type="Pfam" id="PF01509">
    <property type="entry name" value="TruB_N"/>
    <property type="match status" value="1"/>
</dbReference>
<dbReference type="AlphaFoldDB" id="W6MKD5"/>
<evidence type="ECO:0000313" key="9">
    <source>
        <dbReference type="Proteomes" id="UP000019384"/>
    </source>
</evidence>
<dbReference type="Gene3D" id="3.30.2350.10">
    <property type="entry name" value="Pseudouridine synthase"/>
    <property type="match status" value="1"/>
</dbReference>
<evidence type="ECO:0000256" key="5">
    <source>
        <dbReference type="ARBA" id="ARBA00023235"/>
    </source>
</evidence>
<evidence type="ECO:0000256" key="1">
    <source>
        <dbReference type="ARBA" id="ARBA00001166"/>
    </source>
</evidence>
<gene>
    <name evidence="8" type="ORF">KUCA_T00001089001</name>
</gene>
<comment type="catalytic activity">
    <reaction evidence="1">
        <text>a uridine in mRNA = a pseudouridine in mRNA</text>
        <dbReference type="Rhea" id="RHEA:56644"/>
        <dbReference type="Rhea" id="RHEA-COMP:14658"/>
        <dbReference type="Rhea" id="RHEA-COMP:14659"/>
        <dbReference type="ChEBI" id="CHEBI:65314"/>
        <dbReference type="ChEBI" id="CHEBI:65315"/>
    </reaction>
</comment>
<sequence>MEGVFAIEKPAGVSSAGFLNDVKRVFGSAQIFETTLEEQKKRRLGGSKNGRARRAGQLKMGHGGTLDINASGVLVVGIGAGTKKLHHYGLQTTKKYIAKALLGGATTSGDSDGELVTKTAVDGITKEMVFGLAEKFKGTLTQTPPLFSALKMEGKPLYEYAREGKPLPRAIASREVQIYDVKFYEDTLTTDHGYKFLKPTIDEDGVSLDKKLNGNPTLVDDPLHFSKEYTESLKKEGKEPEVLEIKKLADVDPTLDDEYRAPMIHFECTVSSGTYIRSLISDFGKALGSSAYMVDLVRSKQEAWEIGKNVFTLEDFRDNDEAVWGPVLQKVFAEGEKIDVLEELKASKKKFEDAAKTEKSTKEEGLSSKRTIDEV</sequence>
<dbReference type="GO" id="GO:0005634">
    <property type="term" value="C:nucleus"/>
    <property type="evidence" value="ECO:0007669"/>
    <property type="project" value="EnsemblFungi"/>
</dbReference>
<dbReference type="PANTHER" id="PTHR13767:SF2">
    <property type="entry name" value="PSEUDOURIDYLATE SYNTHASE TRUB1"/>
    <property type="match status" value="1"/>
</dbReference>
<organism evidence="8 9">
    <name type="scientific">Kuraishia capsulata CBS 1993</name>
    <dbReference type="NCBI Taxonomy" id="1382522"/>
    <lineage>
        <taxon>Eukaryota</taxon>
        <taxon>Fungi</taxon>
        <taxon>Dikarya</taxon>
        <taxon>Ascomycota</taxon>
        <taxon>Saccharomycotina</taxon>
        <taxon>Pichiomycetes</taxon>
        <taxon>Pichiales</taxon>
        <taxon>Pichiaceae</taxon>
        <taxon>Kuraishia</taxon>
    </lineage>
</organism>
<evidence type="ECO:0000256" key="4">
    <source>
        <dbReference type="ARBA" id="ARBA00022694"/>
    </source>
</evidence>
<dbReference type="GO" id="GO:0006400">
    <property type="term" value="P:tRNA modification"/>
    <property type="evidence" value="ECO:0007669"/>
    <property type="project" value="EnsemblFungi"/>
</dbReference>
<name>W6MKD5_9ASCO</name>
<dbReference type="GO" id="GO:0003723">
    <property type="term" value="F:RNA binding"/>
    <property type="evidence" value="ECO:0007669"/>
    <property type="project" value="InterPro"/>
</dbReference>
<dbReference type="InterPro" id="IPR002501">
    <property type="entry name" value="PsdUridine_synth_N"/>
</dbReference>
<dbReference type="EC" id="5.4.99.25" evidence="3"/>
<dbReference type="STRING" id="1382522.W6MKD5"/>
<evidence type="ECO:0000256" key="6">
    <source>
        <dbReference type="SAM" id="MobiDB-lite"/>
    </source>
</evidence>
<dbReference type="EMBL" id="HG793125">
    <property type="protein sequence ID" value="CDK25122.1"/>
    <property type="molecule type" value="Genomic_DNA"/>
</dbReference>
<keyword evidence="9" id="KW-1185">Reference proteome</keyword>
<accession>W6MKD5</accession>
<dbReference type="SUPFAM" id="SSF55120">
    <property type="entry name" value="Pseudouridine synthase"/>
    <property type="match status" value="1"/>
</dbReference>
<evidence type="ECO:0000259" key="7">
    <source>
        <dbReference type="Pfam" id="PF01509"/>
    </source>
</evidence>
<proteinExistence type="inferred from homology"/>
<reference evidence="8" key="1">
    <citation type="submission" date="2013-12" db="EMBL/GenBank/DDBJ databases">
        <authorList>
            <person name="Genoscope - CEA"/>
        </authorList>
    </citation>
    <scope>NUCLEOTIDE SEQUENCE</scope>
    <source>
        <strain evidence="8">CBS 1993</strain>
    </source>
</reference>
<dbReference type="GeneID" id="34518522"/>
<evidence type="ECO:0000256" key="3">
    <source>
        <dbReference type="ARBA" id="ARBA00012787"/>
    </source>
</evidence>
<dbReference type="Proteomes" id="UP000019384">
    <property type="component" value="Unassembled WGS sequence"/>
</dbReference>
<keyword evidence="4" id="KW-0819">tRNA processing</keyword>
<dbReference type="OrthoDB" id="9995526at2759"/>
<dbReference type="PANTHER" id="PTHR13767">
    <property type="entry name" value="TRNA-PSEUDOURIDINE SYNTHASE"/>
    <property type="match status" value="1"/>
</dbReference>
<dbReference type="RefSeq" id="XP_022457134.1">
    <property type="nucleotide sequence ID" value="XM_022605691.1"/>
</dbReference>
<dbReference type="HOGENOM" id="CLU_032087_4_2_1"/>
<evidence type="ECO:0000256" key="2">
    <source>
        <dbReference type="ARBA" id="ARBA00008999"/>
    </source>
</evidence>
<feature type="domain" description="Pseudouridine synthase II N-terminal" evidence="7">
    <location>
        <begin position="56"/>
        <end position="185"/>
    </location>
</feature>
<keyword evidence="5" id="KW-0413">Isomerase</keyword>
<evidence type="ECO:0000313" key="8">
    <source>
        <dbReference type="EMBL" id="CDK25122.1"/>
    </source>
</evidence>
<reference evidence="8" key="2">
    <citation type="submission" date="2014-02" db="EMBL/GenBank/DDBJ databases">
        <title>Complete DNA sequence of /Kuraishia capsulata/ illustrates novel genomic features among budding yeasts (/Saccharomycotina/).</title>
        <authorList>
            <person name="Morales L."/>
            <person name="Noel B."/>
            <person name="Porcel B."/>
            <person name="Marcet-Houben M."/>
            <person name="Hullo M-F."/>
            <person name="Sacerdot C."/>
            <person name="Tekaia F."/>
            <person name="Leh-Louis V."/>
            <person name="Despons L."/>
            <person name="Khanna V."/>
            <person name="Aury J-M."/>
            <person name="Barbe V."/>
            <person name="Couloux A."/>
            <person name="Labadie K."/>
            <person name="Pelletier E."/>
            <person name="Souciet J-L."/>
            <person name="Boekhout T."/>
            <person name="Gabaldon T."/>
            <person name="Wincker P."/>
            <person name="Dujon B."/>
        </authorList>
    </citation>
    <scope>NUCLEOTIDE SEQUENCE</scope>
    <source>
        <strain evidence="8">CBS 1993</strain>
    </source>
</reference>
<dbReference type="HAMAP" id="MF_01080">
    <property type="entry name" value="TruB_bact"/>
    <property type="match status" value="1"/>
</dbReference>
<dbReference type="InterPro" id="IPR014780">
    <property type="entry name" value="tRNA_psdUridine_synth_TruB"/>
</dbReference>
<dbReference type="InterPro" id="IPR020103">
    <property type="entry name" value="PsdUridine_synth_cat_dom_sf"/>
</dbReference>
<protein>
    <recommendedName>
        <fullName evidence="3">tRNA pseudouridine(55) synthase</fullName>
        <ecNumber evidence="3">5.4.99.25</ecNumber>
    </recommendedName>
</protein>
<dbReference type="GO" id="GO:0160148">
    <property type="term" value="F:tRNA pseudouridine(55) synthase activity"/>
    <property type="evidence" value="ECO:0007669"/>
    <property type="project" value="UniProtKB-EC"/>
</dbReference>
<dbReference type="GO" id="GO:1990481">
    <property type="term" value="P:mRNA pseudouridine synthesis"/>
    <property type="evidence" value="ECO:0007669"/>
    <property type="project" value="EnsemblFungi"/>
</dbReference>
<comment type="similarity">
    <text evidence="2">Belongs to the pseudouridine synthase TruB family.</text>
</comment>
<feature type="region of interest" description="Disordered" evidence="6">
    <location>
        <begin position="349"/>
        <end position="375"/>
    </location>
</feature>